<evidence type="ECO:0000256" key="4">
    <source>
        <dbReference type="ARBA" id="ARBA00023002"/>
    </source>
</evidence>
<evidence type="ECO:0000259" key="8">
    <source>
        <dbReference type="PROSITE" id="PS51324"/>
    </source>
</evidence>
<dbReference type="SUPFAM" id="SSF69000">
    <property type="entry name" value="FAD-dependent thiol oxidase"/>
    <property type="match status" value="1"/>
</dbReference>
<dbReference type="GO" id="GO:0016971">
    <property type="term" value="F:flavin-dependent sulfhydryl oxidase activity"/>
    <property type="evidence" value="ECO:0007669"/>
    <property type="project" value="InterPro"/>
</dbReference>
<reference evidence="9 10" key="1">
    <citation type="journal article" date="2013" name="PLoS ONE">
        <title>Genomic and secretomic analyses reveal unique features of the lignocellulolytic enzyme system of Penicillium decumbens.</title>
        <authorList>
            <person name="Liu G."/>
            <person name="Zhang L."/>
            <person name="Wei X."/>
            <person name="Zou G."/>
            <person name="Qin Y."/>
            <person name="Ma L."/>
            <person name="Li J."/>
            <person name="Zheng H."/>
            <person name="Wang S."/>
            <person name="Wang C."/>
            <person name="Xun L."/>
            <person name="Zhao G.-P."/>
            <person name="Zhou Z."/>
            <person name="Qu Y."/>
        </authorList>
    </citation>
    <scope>NUCLEOTIDE SEQUENCE [LARGE SCALE GENOMIC DNA]</scope>
    <source>
        <strain evidence="10">114-2 / CGMCC 5302</strain>
    </source>
</reference>
<evidence type="ECO:0000256" key="6">
    <source>
        <dbReference type="RuleBase" id="RU371123"/>
    </source>
</evidence>
<dbReference type="InterPro" id="IPR039799">
    <property type="entry name" value="ALR/ERV"/>
</dbReference>
<keyword evidence="10" id="KW-1185">Reference proteome</keyword>
<dbReference type="OrthoDB" id="59470at2759"/>
<dbReference type="FunFam" id="1.20.120.310:FF:000002">
    <property type="entry name" value="Sulfhydryl oxidase"/>
    <property type="match status" value="1"/>
</dbReference>
<dbReference type="EC" id="1.8.3.2" evidence="6"/>
<keyword evidence="3 6" id="KW-0274">FAD</keyword>
<keyword evidence="2 6" id="KW-0285">Flavoprotein</keyword>
<dbReference type="PANTHER" id="PTHR12645">
    <property type="entry name" value="ALR/ERV"/>
    <property type="match status" value="1"/>
</dbReference>
<accession>S7ZAE3</accession>
<dbReference type="PhylomeDB" id="S7ZAE3"/>
<name>S7ZAE3_PENO1</name>
<feature type="region of interest" description="Disordered" evidence="7">
    <location>
        <begin position="180"/>
        <end position="212"/>
    </location>
</feature>
<dbReference type="STRING" id="933388.S7ZAE3"/>
<protein>
    <recommendedName>
        <fullName evidence="6">Sulfhydryl oxidase</fullName>
        <ecNumber evidence="6">1.8.3.2</ecNumber>
    </recommendedName>
</protein>
<dbReference type="PROSITE" id="PS51324">
    <property type="entry name" value="ERV_ALR"/>
    <property type="match status" value="1"/>
</dbReference>
<dbReference type="GO" id="GO:0050660">
    <property type="term" value="F:flavin adenine dinucleotide binding"/>
    <property type="evidence" value="ECO:0007669"/>
    <property type="project" value="TreeGrafter"/>
</dbReference>
<dbReference type="Pfam" id="PF04777">
    <property type="entry name" value="Evr1_Alr"/>
    <property type="match status" value="1"/>
</dbReference>
<dbReference type="Gene3D" id="1.20.120.310">
    <property type="entry name" value="ERV/ALR sulfhydryl oxidase domain"/>
    <property type="match status" value="1"/>
</dbReference>
<evidence type="ECO:0000313" key="9">
    <source>
        <dbReference type="EMBL" id="EPS25656.1"/>
    </source>
</evidence>
<evidence type="ECO:0000256" key="7">
    <source>
        <dbReference type="SAM" id="MobiDB-lite"/>
    </source>
</evidence>
<sequence length="223" mass="24467">MANRQMTRRIGISAVISICLIIFLFIRPQGPPSPAVRAPGHINHGATAAPGVVIQEDTLKGAVIMPKLGNATAKAELGRATWKYFHTVMARFPEKPTEDQQDALRSYIHLFARLYPCGECAEHFQQHLKKYPPQVSSRQAAAGWACFIHNEVNVMLEKPEFDCTNLGAFYDCGCAEDEGANKHDGSEHDKNKEAGDSATSRSDGKQDLADAHDHLAVEISKEA</sequence>
<dbReference type="GO" id="GO:0005739">
    <property type="term" value="C:mitochondrion"/>
    <property type="evidence" value="ECO:0007669"/>
    <property type="project" value="TreeGrafter"/>
</dbReference>
<evidence type="ECO:0000256" key="5">
    <source>
        <dbReference type="ARBA" id="ARBA00023157"/>
    </source>
</evidence>
<comment type="cofactor">
    <cofactor evidence="1 6">
        <name>FAD</name>
        <dbReference type="ChEBI" id="CHEBI:57692"/>
    </cofactor>
</comment>
<feature type="compositionally biased region" description="Basic and acidic residues" evidence="7">
    <location>
        <begin position="202"/>
        <end position="212"/>
    </location>
</feature>
<feature type="domain" description="ERV/ALR sulfhydryl oxidase" evidence="8">
    <location>
        <begin position="70"/>
        <end position="170"/>
    </location>
</feature>
<dbReference type="HOGENOM" id="CLU_070631_2_1_1"/>
<keyword evidence="5" id="KW-1015">Disulfide bond</keyword>
<gene>
    <name evidence="9" type="ORF">PDE_00590</name>
</gene>
<comment type="catalytic activity">
    <reaction evidence="6">
        <text>2 R'C(R)SH + O2 = R'C(R)S-S(R)CR' + H2O2</text>
        <dbReference type="Rhea" id="RHEA:17357"/>
        <dbReference type="ChEBI" id="CHEBI:15379"/>
        <dbReference type="ChEBI" id="CHEBI:16240"/>
        <dbReference type="ChEBI" id="CHEBI:16520"/>
        <dbReference type="ChEBI" id="CHEBI:17412"/>
        <dbReference type="EC" id="1.8.3.2"/>
    </reaction>
</comment>
<evidence type="ECO:0000256" key="2">
    <source>
        <dbReference type="ARBA" id="ARBA00022630"/>
    </source>
</evidence>
<dbReference type="InterPro" id="IPR036774">
    <property type="entry name" value="ERV/ALR_sulphydryl_oxid_sf"/>
</dbReference>
<evidence type="ECO:0000313" key="10">
    <source>
        <dbReference type="Proteomes" id="UP000019376"/>
    </source>
</evidence>
<evidence type="ECO:0000256" key="3">
    <source>
        <dbReference type="ARBA" id="ARBA00022827"/>
    </source>
</evidence>
<dbReference type="InterPro" id="IPR017905">
    <property type="entry name" value="ERV/ALR_sulphydryl_oxidase"/>
</dbReference>
<organism evidence="9 10">
    <name type="scientific">Penicillium oxalicum (strain 114-2 / CGMCC 5302)</name>
    <name type="common">Penicillium decumbens</name>
    <dbReference type="NCBI Taxonomy" id="933388"/>
    <lineage>
        <taxon>Eukaryota</taxon>
        <taxon>Fungi</taxon>
        <taxon>Dikarya</taxon>
        <taxon>Ascomycota</taxon>
        <taxon>Pezizomycotina</taxon>
        <taxon>Eurotiomycetes</taxon>
        <taxon>Eurotiomycetidae</taxon>
        <taxon>Eurotiales</taxon>
        <taxon>Aspergillaceae</taxon>
        <taxon>Penicillium</taxon>
    </lineage>
</organism>
<proteinExistence type="predicted"/>
<feature type="compositionally biased region" description="Basic and acidic residues" evidence="7">
    <location>
        <begin position="180"/>
        <end position="195"/>
    </location>
</feature>
<dbReference type="Proteomes" id="UP000019376">
    <property type="component" value="Unassembled WGS sequence"/>
</dbReference>
<dbReference type="AlphaFoldDB" id="S7ZAE3"/>
<evidence type="ECO:0000256" key="1">
    <source>
        <dbReference type="ARBA" id="ARBA00001974"/>
    </source>
</evidence>
<keyword evidence="4 6" id="KW-0560">Oxidoreductase</keyword>
<dbReference type="PANTHER" id="PTHR12645:SF1">
    <property type="entry name" value="FAD-LINKED SULFHYDRYL OXIDASE ERV2"/>
    <property type="match status" value="1"/>
</dbReference>
<dbReference type="EMBL" id="KB644408">
    <property type="protein sequence ID" value="EPS25656.1"/>
    <property type="molecule type" value="Genomic_DNA"/>
</dbReference>
<dbReference type="eggNOG" id="KOG3355">
    <property type="taxonomic scope" value="Eukaryota"/>
</dbReference>